<name>A0A822Z4I3_NELNU</name>
<reference evidence="1 2" key="1">
    <citation type="journal article" date="2020" name="Mol. Biol. Evol.">
        <title>Distinct Expression and Methylation Patterns for Genes with Different Fates following a Single Whole-Genome Duplication in Flowering Plants.</title>
        <authorList>
            <person name="Shi T."/>
            <person name="Rahmani R.S."/>
            <person name="Gugger P.F."/>
            <person name="Wang M."/>
            <person name="Li H."/>
            <person name="Zhang Y."/>
            <person name="Li Z."/>
            <person name="Wang Q."/>
            <person name="Van de Peer Y."/>
            <person name="Marchal K."/>
            <person name="Chen J."/>
        </authorList>
    </citation>
    <scope>NUCLEOTIDE SEQUENCE [LARGE SCALE GENOMIC DNA]</scope>
    <source>
        <tissue evidence="1">Leaf</tissue>
    </source>
</reference>
<accession>A0A822Z4I3</accession>
<organism evidence="1 2">
    <name type="scientific">Nelumbo nucifera</name>
    <name type="common">Sacred lotus</name>
    <dbReference type="NCBI Taxonomy" id="4432"/>
    <lineage>
        <taxon>Eukaryota</taxon>
        <taxon>Viridiplantae</taxon>
        <taxon>Streptophyta</taxon>
        <taxon>Embryophyta</taxon>
        <taxon>Tracheophyta</taxon>
        <taxon>Spermatophyta</taxon>
        <taxon>Magnoliopsida</taxon>
        <taxon>Proteales</taxon>
        <taxon>Nelumbonaceae</taxon>
        <taxon>Nelumbo</taxon>
    </lineage>
</organism>
<evidence type="ECO:0000313" key="1">
    <source>
        <dbReference type="EMBL" id="DAD39972.1"/>
    </source>
</evidence>
<proteinExistence type="predicted"/>
<evidence type="ECO:0000313" key="2">
    <source>
        <dbReference type="Proteomes" id="UP000607653"/>
    </source>
</evidence>
<keyword evidence="2" id="KW-1185">Reference proteome</keyword>
<gene>
    <name evidence="1" type="ORF">HUJ06_014294</name>
</gene>
<comment type="caution">
    <text evidence="1">The sequence shown here is derived from an EMBL/GenBank/DDBJ whole genome shotgun (WGS) entry which is preliminary data.</text>
</comment>
<sequence>MITREIKGLIGSPSPSHHPILAFFAGKLHGSIQPVLFEHQKNKDDDVQVYESLP</sequence>
<dbReference type="AlphaFoldDB" id="A0A822Z4I3"/>
<dbReference type="Proteomes" id="UP000607653">
    <property type="component" value="Unassembled WGS sequence"/>
</dbReference>
<dbReference type="EMBL" id="DUZY01000005">
    <property type="protein sequence ID" value="DAD39972.1"/>
    <property type="molecule type" value="Genomic_DNA"/>
</dbReference>
<protein>
    <submittedName>
        <fullName evidence="1">Uncharacterized protein</fullName>
    </submittedName>
</protein>